<keyword evidence="3" id="KW-1185">Reference proteome</keyword>
<comment type="caution">
    <text evidence="2">The sequence shown here is derived from an EMBL/GenBank/DDBJ whole genome shotgun (WGS) entry which is preliminary data.</text>
</comment>
<reference evidence="2" key="1">
    <citation type="submission" date="2020-10" db="EMBL/GenBank/DDBJ databases">
        <title>Phylogeny of dyella-like bacteria.</title>
        <authorList>
            <person name="Fu J."/>
        </authorList>
    </citation>
    <scope>NUCLEOTIDE SEQUENCE</scope>
    <source>
        <strain evidence="2">DHON07</strain>
    </source>
</reference>
<name>A0ABS2KK82_9GAMM</name>
<dbReference type="EMBL" id="JADIKF010000040">
    <property type="protein sequence ID" value="MBM7131489.1"/>
    <property type="molecule type" value="Genomic_DNA"/>
</dbReference>
<keyword evidence="1" id="KW-1133">Transmembrane helix</keyword>
<feature type="transmembrane region" description="Helical" evidence="1">
    <location>
        <begin position="20"/>
        <end position="39"/>
    </location>
</feature>
<keyword evidence="1" id="KW-0812">Transmembrane</keyword>
<evidence type="ECO:0000313" key="2">
    <source>
        <dbReference type="EMBL" id="MBM7131489.1"/>
    </source>
</evidence>
<protein>
    <submittedName>
        <fullName evidence="2">Uncharacterized protein</fullName>
    </submittedName>
</protein>
<accession>A0ABS2KK82</accession>
<evidence type="ECO:0000313" key="3">
    <source>
        <dbReference type="Proteomes" id="UP001430193"/>
    </source>
</evidence>
<dbReference type="Proteomes" id="UP001430193">
    <property type="component" value="Unassembled WGS sequence"/>
</dbReference>
<gene>
    <name evidence="2" type="ORF">ISS99_18355</name>
</gene>
<proteinExistence type="predicted"/>
<dbReference type="RefSeq" id="WP_204633053.1">
    <property type="nucleotide sequence ID" value="NZ_BSOC01000001.1"/>
</dbReference>
<keyword evidence="1" id="KW-0472">Membrane</keyword>
<evidence type="ECO:0000256" key="1">
    <source>
        <dbReference type="SAM" id="Phobius"/>
    </source>
</evidence>
<sequence>MIALHRGRATKHGSLRGFPLAAYLNEMASFLIALVALYAKLIATINFCAGGCRLHDGTGTKKQRGQGGRGKDLHEKIPSLVVYYHWRFLVKNE</sequence>
<organism evidence="2 3">
    <name type="scientific">Dyella mobilis</name>
    <dbReference type="NCBI Taxonomy" id="1849582"/>
    <lineage>
        <taxon>Bacteria</taxon>
        <taxon>Pseudomonadati</taxon>
        <taxon>Pseudomonadota</taxon>
        <taxon>Gammaproteobacteria</taxon>
        <taxon>Lysobacterales</taxon>
        <taxon>Rhodanobacteraceae</taxon>
        <taxon>Dyella</taxon>
    </lineage>
</organism>